<evidence type="ECO:0000313" key="7">
    <source>
        <dbReference type="Proteomes" id="UP000636800"/>
    </source>
</evidence>
<evidence type="ECO:0000256" key="4">
    <source>
        <dbReference type="PROSITE-ProRule" id="PRU00175"/>
    </source>
</evidence>
<dbReference type="PROSITE" id="PS50089">
    <property type="entry name" value="ZF_RING_2"/>
    <property type="match status" value="1"/>
</dbReference>
<dbReference type="EMBL" id="JADCNL010000005">
    <property type="protein sequence ID" value="KAG0480816.1"/>
    <property type="molecule type" value="Genomic_DNA"/>
</dbReference>
<name>A0A835QW46_VANPL</name>
<evidence type="ECO:0000256" key="1">
    <source>
        <dbReference type="ARBA" id="ARBA00022723"/>
    </source>
</evidence>
<dbReference type="GO" id="GO:0008270">
    <property type="term" value="F:zinc ion binding"/>
    <property type="evidence" value="ECO:0007669"/>
    <property type="project" value="UniProtKB-KW"/>
</dbReference>
<dbReference type="Gene3D" id="3.30.40.10">
    <property type="entry name" value="Zinc/RING finger domain, C3HC4 (zinc finger)"/>
    <property type="match status" value="1"/>
</dbReference>
<evidence type="ECO:0000256" key="3">
    <source>
        <dbReference type="ARBA" id="ARBA00022833"/>
    </source>
</evidence>
<keyword evidence="1" id="KW-0479">Metal-binding</keyword>
<evidence type="ECO:0000313" key="6">
    <source>
        <dbReference type="EMBL" id="KAG0480816.1"/>
    </source>
</evidence>
<keyword evidence="2 4" id="KW-0863">Zinc-finger</keyword>
<dbReference type="Pfam" id="PF13920">
    <property type="entry name" value="zf-C3HC4_3"/>
    <property type="match status" value="1"/>
</dbReference>
<dbReference type="AlphaFoldDB" id="A0A835QW46"/>
<dbReference type="InterPro" id="IPR001841">
    <property type="entry name" value="Znf_RING"/>
</dbReference>
<dbReference type="OrthoDB" id="1903589at2759"/>
<dbReference type="GO" id="GO:0004842">
    <property type="term" value="F:ubiquitin-protein transferase activity"/>
    <property type="evidence" value="ECO:0007669"/>
    <property type="project" value="TreeGrafter"/>
</dbReference>
<evidence type="ECO:0000259" key="5">
    <source>
        <dbReference type="PROSITE" id="PS50089"/>
    </source>
</evidence>
<sequence length="226" mass="25728">MAVPVFATSAKDYFSKEPIIAVSESSEKRNRHGGETFEELPRLYCTTGDEIVAHFNLQAERIRVDFAEIQRQNVEKMTKLQEKEGRMELFRRENTTLREVLHVAEVQNQHLQAQVRRGDAVVAGLITLIEVVQKEDETAARERERIGESEDVESSNGTVRSWEEYARLQCGACREKEVSVFLLPCRHICLCGECAVITMECPYCGQHKYATMRVVLPPAVSPTKLK</sequence>
<keyword evidence="7" id="KW-1185">Reference proteome</keyword>
<dbReference type="SUPFAM" id="SSF57850">
    <property type="entry name" value="RING/U-box"/>
    <property type="match status" value="1"/>
</dbReference>
<keyword evidence="3" id="KW-0862">Zinc</keyword>
<proteinExistence type="predicted"/>
<protein>
    <recommendedName>
        <fullName evidence="5">RING-type domain-containing protein</fullName>
    </recommendedName>
</protein>
<dbReference type="PANTHER" id="PTHR42647">
    <property type="entry name" value="SBP (S-RIBONUCLEASE BINDING PROTEIN) FAMILY PROTEIN"/>
    <property type="match status" value="1"/>
</dbReference>
<organism evidence="6 7">
    <name type="scientific">Vanilla planifolia</name>
    <name type="common">Vanilla</name>
    <dbReference type="NCBI Taxonomy" id="51239"/>
    <lineage>
        <taxon>Eukaryota</taxon>
        <taxon>Viridiplantae</taxon>
        <taxon>Streptophyta</taxon>
        <taxon>Embryophyta</taxon>
        <taxon>Tracheophyta</taxon>
        <taxon>Spermatophyta</taxon>
        <taxon>Magnoliopsida</taxon>
        <taxon>Liliopsida</taxon>
        <taxon>Asparagales</taxon>
        <taxon>Orchidaceae</taxon>
        <taxon>Vanilloideae</taxon>
        <taxon>Vanilleae</taxon>
        <taxon>Vanilla</taxon>
    </lineage>
</organism>
<dbReference type="Proteomes" id="UP000636800">
    <property type="component" value="Chromosome 5"/>
</dbReference>
<gene>
    <name evidence="6" type="ORF">HPP92_011674</name>
</gene>
<feature type="domain" description="RING-type" evidence="5">
    <location>
        <begin position="170"/>
        <end position="204"/>
    </location>
</feature>
<evidence type="ECO:0000256" key="2">
    <source>
        <dbReference type="ARBA" id="ARBA00022771"/>
    </source>
</evidence>
<dbReference type="InterPro" id="IPR013083">
    <property type="entry name" value="Znf_RING/FYVE/PHD"/>
</dbReference>
<accession>A0A835QW46</accession>
<dbReference type="PANTHER" id="PTHR42647:SF72">
    <property type="entry name" value="EF-HAND CALCIUM-BINDING DOMAIN-CONTAINING PROTEIN 4A"/>
    <property type="match status" value="1"/>
</dbReference>
<reference evidence="6 7" key="1">
    <citation type="journal article" date="2020" name="Nat. Food">
        <title>A phased Vanilla planifolia genome enables genetic improvement of flavour and production.</title>
        <authorList>
            <person name="Hasing T."/>
            <person name="Tang H."/>
            <person name="Brym M."/>
            <person name="Khazi F."/>
            <person name="Huang T."/>
            <person name="Chambers A.H."/>
        </authorList>
    </citation>
    <scope>NUCLEOTIDE SEQUENCE [LARGE SCALE GENOMIC DNA]</scope>
    <source>
        <tissue evidence="6">Leaf</tissue>
    </source>
</reference>
<comment type="caution">
    <text evidence="6">The sequence shown here is derived from an EMBL/GenBank/DDBJ whole genome shotgun (WGS) entry which is preliminary data.</text>
</comment>